<accession>A0ABP5LK02</accession>
<proteinExistence type="predicted"/>
<name>A0ABP5LK02_9ACTN</name>
<dbReference type="EMBL" id="BAAANT010000024">
    <property type="protein sequence ID" value="GAA2148718.1"/>
    <property type="molecule type" value="Genomic_DNA"/>
</dbReference>
<comment type="caution">
    <text evidence="1">The sequence shown here is derived from an EMBL/GenBank/DDBJ whole genome shotgun (WGS) entry which is preliminary data.</text>
</comment>
<keyword evidence="2" id="KW-1185">Reference proteome</keyword>
<sequence length="60" mass="6733">MFTLVSERMPSCWVAGLGSGTLTLAPPEWRCPGLWEDYFEAELAAVAEYDRRRAEIIAQA</sequence>
<organism evidence="1 2">
    <name type="scientific">Kitasatospora kazusensis</name>
    <dbReference type="NCBI Taxonomy" id="407974"/>
    <lineage>
        <taxon>Bacteria</taxon>
        <taxon>Bacillati</taxon>
        <taxon>Actinomycetota</taxon>
        <taxon>Actinomycetes</taxon>
        <taxon>Kitasatosporales</taxon>
        <taxon>Streptomycetaceae</taxon>
        <taxon>Kitasatospora</taxon>
    </lineage>
</organism>
<evidence type="ECO:0000313" key="2">
    <source>
        <dbReference type="Proteomes" id="UP001422759"/>
    </source>
</evidence>
<gene>
    <name evidence="1" type="ORF">GCM10009760_41130</name>
</gene>
<protein>
    <submittedName>
        <fullName evidence="1">Uncharacterized protein</fullName>
    </submittedName>
</protein>
<evidence type="ECO:0000313" key="1">
    <source>
        <dbReference type="EMBL" id="GAA2148718.1"/>
    </source>
</evidence>
<dbReference type="Proteomes" id="UP001422759">
    <property type="component" value="Unassembled WGS sequence"/>
</dbReference>
<reference evidence="2" key="1">
    <citation type="journal article" date="2019" name="Int. J. Syst. Evol. Microbiol.">
        <title>The Global Catalogue of Microorganisms (GCM) 10K type strain sequencing project: providing services to taxonomists for standard genome sequencing and annotation.</title>
        <authorList>
            <consortium name="The Broad Institute Genomics Platform"/>
            <consortium name="The Broad Institute Genome Sequencing Center for Infectious Disease"/>
            <person name="Wu L."/>
            <person name="Ma J."/>
        </authorList>
    </citation>
    <scope>NUCLEOTIDE SEQUENCE [LARGE SCALE GENOMIC DNA]</scope>
    <source>
        <strain evidence="2">JCM 14560</strain>
    </source>
</reference>